<dbReference type="EMBL" id="MU842810">
    <property type="protein sequence ID" value="KAK2035186.1"/>
    <property type="molecule type" value="Genomic_DNA"/>
</dbReference>
<evidence type="ECO:0000256" key="1">
    <source>
        <dbReference type="ARBA" id="ARBA00022723"/>
    </source>
</evidence>
<dbReference type="Proteomes" id="UP001232148">
    <property type="component" value="Unassembled WGS sequence"/>
</dbReference>
<evidence type="ECO:0000313" key="9">
    <source>
        <dbReference type="EMBL" id="KAK2035186.1"/>
    </source>
</evidence>
<dbReference type="GO" id="GO:0000978">
    <property type="term" value="F:RNA polymerase II cis-regulatory region sequence-specific DNA binding"/>
    <property type="evidence" value="ECO:0007669"/>
    <property type="project" value="TreeGrafter"/>
</dbReference>
<gene>
    <name evidence="9" type="ORF">LX32DRAFT_633694</name>
</gene>
<feature type="compositionally biased region" description="Polar residues" evidence="7">
    <location>
        <begin position="79"/>
        <end position="106"/>
    </location>
</feature>
<feature type="region of interest" description="Disordered" evidence="7">
    <location>
        <begin position="66"/>
        <end position="150"/>
    </location>
</feature>
<dbReference type="InterPro" id="IPR051430">
    <property type="entry name" value="Fungal_TF_Env_Response"/>
</dbReference>
<dbReference type="PANTHER" id="PTHR31944:SF131">
    <property type="entry name" value="HEME-RESPONSIVE ZINC FINGER TRANSCRIPTION FACTOR HAP1"/>
    <property type="match status" value="1"/>
</dbReference>
<dbReference type="InterPro" id="IPR036864">
    <property type="entry name" value="Zn2-C6_fun-type_DNA-bd_sf"/>
</dbReference>
<dbReference type="CDD" id="cd00067">
    <property type="entry name" value="GAL4"/>
    <property type="match status" value="1"/>
</dbReference>
<feature type="compositionally biased region" description="Pro residues" evidence="7">
    <location>
        <begin position="131"/>
        <end position="141"/>
    </location>
</feature>
<dbReference type="SMART" id="SM00906">
    <property type="entry name" value="Fungal_trans"/>
    <property type="match status" value="1"/>
</dbReference>
<evidence type="ECO:0000256" key="2">
    <source>
        <dbReference type="ARBA" id="ARBA00022833"/>
    </source>
</evidence>
<dbReference type="InterPro" id="IPR007219">
    <property type="entry name" value="XnlR_reg_dom"/>
</dbReference>
<keyword evidence="6" id="KW-0539">Nucleus</keyword>
<keyword evidence="3" id="KW-0805">Transcription regulation</keyword>
<dbReference type="Pfam" id="PF04082">
    <property type="entry name" value="Fungal_trans"/>
    <property type="match status" value="1"/>
</dbReference>
<feature type="region of interest" description="Disordered" evidence="7">
    <location>
        <begin position="1"/>
        <end position="21"/>
    </location>
</feature>
<feature type="region of interest" description="Disordered" evidence="7">
    <location>
        <begin position="581"/>
        <end position="600"/>
    </location>
</feature>
<reference evidence="9" key="1">
    <citation type="submission" date="2021-06" db="EMBL/GenBank/DDBJ databases">
        <title>Comparative genomics, transcriptomics and evolutionary studies reveal genomic signatures of adaptation to plant cell wall in hemibiotrophic fungi.</title>
        <authorList>
            <consortium name="DOE Joint Genome Institute"/>
            <person name="Baroncelli R."/>
            <person name="Diaz J.F."/>
            <person name="Benocci T."/>
            <person name="Peng M."/>
            <person name="Battaglia E."/>
            <person name="Haridas S."/>
            <person name="Andreopoulos W."/>
            <person name="Labutti K."/>
            <person name="Pangilinan J."/>
            <person name="Floch G.L."/>
            <person name="Makela M.R."/>
            <person name="Henrissat B."/>
            <person name="Grigoriev I.V."/>
            <person name="Crouch J.A."/>
            <person name="De Vries R.P."/>
            <person name="Sukno S.A."/>
            <person name="Thon M.R."/>
        </authorList>
    </citation>
    <scope>NUCLEOTIDE SEQUENCE</scope>
    <source>
        <strain evidence="9">MAFF235873</strain>
    </source>
</reference>
<comment type="caution">
    <text evidence="9">The sequence shown here is derived from an EMBL/GenBank/DDBJ whole genome shotgun (WGS) entry which is preliminary data.</text>
</comment>
<evidence type="ECO:0000256" key="7">
    <source>
        <dbReference type="SAM" id="MobiDB-lite"/>
    </source>
</evidence>
<feature type="compositionally biased region" description="Polar residues" evidence="7">
    <location>
        <begin position="584"/>
        <end position="593"/>
    </location>
</feature>
<dbReference type="SMART" id="SM00066">
    <property type="entry name" value="GAL4"/>
    <property type="match status" value="1"/>
</dbReference>
<dbReference type="GO" id="GO:0005634">
    <property type="term" value="C:nucleus"/>
    <property type="evidence" value="ECO:0007669"/>
    <property type="project" value="TreeGrafter"/>
</dbReference>
<dbReference type="Pfam" id="PF00172">
    <property type="entry name" value="Zn_clus"/>
    <property type="match status" value="1"/>
</dbReference>
<name>A0AAD9M5C4_9PEZI</name>
<feature type="domain" description="Zn(2)-C6 fungal-type" evidence="8">
    <location>
        <begin position="26"/>
        <end position="58"/>
    </location>
</feature>
<proteinExistence type="predicted"/>
<organism evidence="9 10">
    <name type="scientific">Colletotrichum zoysiae</name>
    <dbReference type="NCBI Taxonomy" id="1216348"/>
    <lineage>
        <taxon>Eukaryota</taxon>
        <taxon>Fungi</taxon>
        <taxon>Dikarya</taxon>
        <taxon>Ascomycota</taxon>
        <taxon>Pezizomycotina</taxon>
        <taxon>Sordariomycetes</taxon>
        <taxon>Hypocreomycetidae</taxon>
        <taxon>Glomerellales</taxon>
        <taxon>Glomerellaceae</taxon>
        <taxon>Colletotrichum</taxon>
        <taxon>Colletotrichum graminicola species complex</taxon>
    </lineage>
</organism>
<dbReference type="GO" id="GO:0006351">
    <property type="term" value="P:DNA-templated transcription"/>
    <property type="evidence" value="ECO:0007669"/>
    <property type="project" value="InterPro"/>
</dbReference>
<dbReference type="GO" id="GO:0008270">
    <property type="term" value="F:zinc ion binding"/>
    <property type="evidence" value="ECO:0007669"/>
    <property type="project" value="InterPro"/>
</dbReference>
<dbReference type="PROSITE" id="PS50048">
    <property type="entry name" value="ZN2_CY6_FUNGAL_2"/>
    <property type="match status" value="1"/>
</dbReference>
<evidence type="ECO:0000256" key="6">
    <source>
        <dbReference type="ARBA" id="ARBA00023242"/>
    </source>
</evidence>
<keyword evidence="10" id="KW-1185">Reference proteome</keyword>
<feature type="compositionally biased region" description="Low complexity" evidence="7">
    <location>
        <begin position="112"/>
        <end position="130"/>
    </location>
</feature>
<sequence length="771" mass="84870">MDRNAVTPAQASDARNRRRSQRPTISCTLCHKRKLRCNRAKPCSSCLRSRSGAAGCVYENAITNQPNMPPAEPLREQSRVQSSNGPLAMDKTNQNRQDSQLQSLTPYGSDVSRSSSTIHPSSHSHYQQSPAPAPWPSPSLAPAPGADSDMEVISSRLGGTIHILSLRDASSSHNGPQPIANSLSLKTRLLGQSHWAVSTAHLVRDIITTLGRCEGAPDTTWAGIEKCKSLARHIKARRAPAWPSSPTSKLPPKDVADALVDNYLRTTESIYRILHLPTFRKEYEALWATSTPPDPGFLTQLKLVLAIGAVIYDDHFSLRKYAICWVYEAQVWLAGPNFKHQLNIQSFQNNLLLLFAQERVGVSSDSMWISSGTLLRKAMQMGLHTDPSRLPIRSAYAAEMRRRLWNTVIEVNLQASLTSGGAPLISLSDFNTTPPGNFDDEQLEADGAICKSPTTFTQVSIAIALRQTFPHRLAVVKFLNDLHNSPGTYEEALRLDAELREAYRGLSRNLRAAYSSSSSSSSRHAHSEMQLTDFLMHRYIVSLHAPYFGPALSHSTAYAYSQKAVVEFSLRLWRAAFPSLTPPHGTSQPSSNRDTVDGESDIPRLASCSSGFYPTVTFHAALLIALELRSQLQEEDQYCILGPTHLRLHLLSVLEDARAWCLRVIEAGETNVKGYLLMSLLAAQVDGMTRGLKGDEVVGELVKAVAGVEERCLPMLERMAEAVGSDTTGAEVVDETAEQLSTMPMEMGQGMEDWAVSWIFNDDISPGDLVF</sequence>
<keyword evidence="1" id="KW-0479">Metal-binding</keyword>
<evidence type="ECO:0000256" key="5">
    <source>
        <dbReference type="ARBA" id="ARBA00023163"/>
    </source>
</evidence>
<dbReference type="PANTHER" id="PTHR31944">
    <property type="entry name" value="HEME-RESPONSIVE ZINC FINGER TRANSCRIPTION FACTOR HAP1"/>
    <property type="match status" value="1"/>
</dbReference>
<dbReference type="AlphaFoldDB" id="A0AAD9M5C4"/>
<evidence type="ECO:0000313" key="10">
    <source>
        <dbReference type="Proteomes" id="UP001232148"/>
    </source>
</evidence>
<accession>A0AAD9M5C4</accession>
<dbReference type="GO" id="GO:0001228">
    <property type="term" value="F:DNA-binding transcription activator activity, RNA polymerase II-specific"/>
    <property type="evidence" value="ECO:0007669"/>
    <property type="project" value="TreeGrafter"/>
</dbReference>
<dbReference type="CDD" id="cd12148">
    <property type="entry name" value="fungal_TF_MHR"/>
    <property type="match status" value="1"/>
</dbReference>
<evidence type="ECO:0000256" key="3">
    <source>
        <dbReference type="ARBA" id="ARBA00023015"/>
    </source>
</evidence>
<keyword evidence="5" id="KW-0804">Transcription</keyword>
<dbReference type="Gene3D" id="4.10.240.10">
    <property type="entry name" value="Zn(2)-C6 fungal-type DNA-binding domain"/>
    <property type="match status" value="1"/>
</dbReference>
<keyword evidence="2" id="KW-0862">Zinc</keyword>
<dbReference type="InterPro" id="IPR001138">
    <property type="entry name" value="Zn2Cys6_DnaBD"/>
</dbReference>
<evidence type="ECO:0000256" key="4">
    <source>
        <dbReference type="ARBA" id="ARBA00023125"/>
    </source>
</evidence>
<keyword evidence="4" id="KW-0238">DNA-binding</keyword>
<evidence type="ECO:0000259" key="8">
    <source>
        <dbReference type="PROSITE" id="PS50048"/>
    </source>
</evidence>
<protein>
    <recommendedName>
        <fullName evidence="8">Zn(2)-C6 fungal-type domain-containing protein</fullName>
    </recommendedName>
</protein>
<dbReference type="SUPFAM" id="SSF57701">
    <property type="entry name" value="Zn2/Cys6 DNA-binding domain"/>
    <property type="match status" value="1"/>
</dbReference>